<dbReference type="InterPro" id="IPR050509">
    <property type="entry name" value="CoA-transferase_III"/>
</dbReference>
<dbReference type="AlphaFoldDB" id="C1B5V8"/>
<dbReference type="SUPFAM" id="SSF89796">
    <property type="entry name" value="CoA-transferase family III (CaiB/BaiF)"/>
    <property type="match status" value="1"/>
</dbReference>
<evidence type="ECO:0000313" key="1">
    <source>
        <dbReference type="EMBL" id="BAH55369.1"/>
    </source>
</evidence>
<dbReference type="KEGG" id="rop:ROP_71220"/>
<dbReference type="HOGENOM" id="CLU_033975_2_1_11"/>
<dbReference type="EMBL" id="AP011115">
    <property type="protein sequence ID" value="BAH55369.1"/>
    <property type="molecule type" value="Genomic_DNA"/>
</dbReference>
<reference evidence="1 2" key="1">
    <citation type="submission" date="2009-03" db="EMBL/GenBank/DDBJ databases">
        <title>Comparison of the complete genome sequences of Rhodococcus erythropolis PR4 and Rhodococcus opacus B4.</title>
        <authorList>
            <person name="Takarada H."/>
            <person name="Sekine M."/>
            <person name="Hosoyama A."/>
            <person name="Yamada R."/>
            <person name="Fujisawa T."/>
            <person name="Omata S."/>
            <person name="Shimizu A."/>
            <person name="Tsukatani N."/>
            <person name="Tanikawa S."/>
            <person name="Fujita N."/>
            <person name="Harayama S."/>
        </authorList>
    </citation>
    <scope>NUCLEOTIDE SEQUENCE [LARGE SCALE GENOMIC DNA]</scope>
    <source>
        <strain evidence="1 2">B4</strain>
    </source>
</reference>
<dbReference type="OrthoDB" id="9797653at2"/>
<dbReference type="InterPro" id="IPR023606">
    <property type="entry name" value="CoA-Trfase_III_dom_1_sf"/>
</dbReference>
<gene>
    <name evidence="1" type="ordered locus">ROP_71220</name>
</gene>
<dbReference type="InterPro" id="IPR044855">
    <property type="entry name" value="CoA-Trfase_III_dom3_sf"/>
</dbReference>
<dbReference type="Gene3D" id="3.40.50.10540">
    <property type="entry name" value="Crotonobetainyl-coa:carnitine coa-transferase, domain 1"/>
    <property type="match status" value="1"/>
</dbReference>
<dbReference type="PANTHER" id="PTHR48228:SF2">
    <property type="entry name" value="E-CINNAMOYL-COA:R-PHENYLLACTATE COA TRANSFERASE LARGE SUBUNIT"/>
    <property type="match status" value="1"/>
</dbReference>
<dbReference type="PANTHER" id="PTHR48228">
    <property type="entry name" value="SUCCINYL-COA--D-CITRAMALATE COA-TRANSFERASE"/>
    <property type="match status" value="1"/>
</dbReference>
<evidence type="ECO:0000313" key="2">
    <source>
        <dbReference type="Proteomes" id="UP000002212"/>
    </source>
</evidence>
<name>C1B5V8_RHOOB</name>
<dbReference type="GO" id="GO:0003824">
    <property type="term" value="F:catalytic activity"/>
    <property type="evidence" value="ECO:0007669"/>
    <property type="project" value="InterPro"/>
</dbReference>
<dbReference type="RefSeq" id="WP_015890788.1">
    <property type="nucleotide sequence ID" value="NC_012522.1"/>
</dbReference>
<accession>C1B5V8</accession>
<dbReference type="Pfam" id="PF02515">
    <property type="entry name" value="CoA_transf_3"/>
    <property type="match status" value="1"/>
</dbReference>
<dbReference type="InterPro" id="IPR003673">
    <property type="entry name" value="CoA-Trfase_fam_III"/>
</dbReference>
<dbReference type="Gene3D" id="3.30.1540.10">
    <property type="entry name" value="formyl-coa transferase, domain 3"/>
    <property type="match status" value="1"/>
</dbReference>
<dbReference type="Proteomes" id="UP000002212">
    <property type="component" value="Chromosome"/>
</dbReference>
<sequence>MNGIRVVEVAAWTYVPVAGAILTEWGADVLKIEHPESGDPQRGLVSSGLIPAGGVNHMFELPNRGKRSVALDLKSEEGRELLMKLVATADVFLTNFRPSARKKLRIDVDDVRAHNDKIIYVRGSAAGQRGPEAERGGYDMSSFWGRSGAADNVTPASSEYPVNMPGPAYGDTLGGLTIAGAISSALFHRERTGEALVVDSSLLAMGSWAMGATIAGAHAFGIDEYPKPVQSEAANPLVNTYRTADDRFISIVMLESDRFWPELMTVLESPELIDDPRFDRHAKRAENRAACIAAISAGFAKKTLEEWKVALKDINGVWSAVQKPREVVTDPQVEANGYIADLEDAAGTPFKLVTAPVQFNEQPSQVTRAPEHGEHTDEVLEELGLSMDQIIEYKVSGAIL</sequence>
<proteinExistence type="predicted"/>
<organism evidence="1 2">
    <name type="scientific">Rhodococcus opacus (strain B4)</name>
    <dbReference type="NCBI Taxonomy" id="632772"/>
    <lineage>
        <taxon>Bacteria</taxon>
        <taxon>Bacillati</taxon>
        <taxon>Actinomycetota</taxon>
        <taxon>Actinomycetes</taxon>
        <taxon>Mycobacteriales</taxon>
        <taxon>Nocardiaceae</taxon>
        <taxon>Rhodococcus</taxon>
    </lineage>
</organism>
<protein>
    <submittedName>
        <fullName evidence="1">CaiB/BaiF family protein</fullName>
    </submittedName>
</protein>
<dbReference type="STRING" id="632772.ROP_71220"/>
<dbReference type="PATRIC" id="fig|632772.20.peg.7429"/>